<proteinExistence type="predicted"/>
<dbReference type="InterPro" id="IPR011009">
    <property type="entry name" value="Kinase-like_dom_sf"/>
</dbReference>
<dbReference type="InterPro" id="IPR008271">
    <property type="entry name" value="Ser/Thr_kinase_AS"/>
</dbReference>
<accession>A0A4P2Q5I9</accession>
<dbReference type="InterPro" id="IPR000719">
    <property type="entry name" value="Prot_kinase_dom"/>
</dbReference>
<dbReference type="EC" id="2.7.11.1" evidence="7"/>
<keyword evidence="2 5" id="KW-0547">Nucleotide-binding</keyword>
<dbReference type="PANTHER" id="PTHR43289:SF34">
    <property type="entry name" value="SERINE_THREONINE-PROTEIN KINASE YBDM-RELATED"/>
    <property type="match status" value="1"/>
</dbReference>
<dbReference type="Proteomes" id="UP000295781">
    <property type="component" value="Chromosome"/>
</dbReference>
<keyword evidence="3 7" id="KW-0418">Kinase</keyword>
<name>A0A4P2Q5I9_SORCE</name>
<feature type="binding site" evidence="5">
    <location>
        <position position="98"/>
    </location>
    <ligand>
        <name>ATP</name>
        <dbReference type="ChEBI" id="CHEBI:30616"/>
    </ligand>
</feature>
<evidence type="ECO:0000256" key="2">
    <source>
        <dbReference type="ARBA" id="ARBA00022741"/>
    </source>
</evidence>
<dbReference type="EMBL" id="CP012670">
    <property type="protein sequence ID" value="AUX24675.1"/>
    <property type="molecule type" value="Genomic_DNA"/>
</dbReference>
<dbReference type="PROSITE" id="PS00108">
    <property type="entry name" value="PROTEIN_KINASE_ST"/>
    <property type="match status" value="1"/>
</dbReference>
<evidence type="ECO:0000313" key="7">
    <source>
        <dbReference type="EMBL" id="AUX24675.1"/>
    </source>
</evidence>
<dbReference type="PROSITE" id="PS00107">
    <property type="entry name" value="PROTEIN_KINASE_ATP"/>
    <property type="match status" value="1"/>
</dbReference>
<reference evidence="7 8" key="1">
    <citation type="submission" date="2015-09" db="EMBL/GenBank/DDBJ databases">
        <title>Sorangium comparison.</title>
        <authorList>
            <person name="Zaburannyi N."/>
            <person name="Bunk B."/>
            <person name="Overmann J."/>
            <person name="Mueller R."/>
        </authorList>
    </citation>
    <scope>NUCLEOTIDE SEQUENCE [LARGE SCALE GENOMIC DNA]</scope>
    <source>
        <strain evidence="7 8">So ceGT47</strain>
    </source>
</reference>
<keyword evidence="1 7" id="KW-0808">Transferase</keyword>
<dbReference type="Gene3D" id="1.10.510.10">
    <property type="entry name" value="Transferase(Phosphotransferase) domain 1"/>
    <property type="match status" value="1"/>
</dbReference>
<evidence type="ECO:0000256" key="3">
    <source>
        <dbReference type="ARBA" id="ARBA00022777"/>
    </source>
</evidence>
<evidence type="ECO:0000256" key="1">
    <source>
        <dbReference type="ARBA" id="ARBA00022679"/>
    </source>
</evidence>
<evidence type="ECO:0000256" key="4">
    <source>
        <dbReference type="ARBA" id="ARBA00022840"/>
    </source>
</evidence>
<evidence type="ECO:0000256" key="5">
    <source>
        <dbReference type="PROSITE-ProRule" id="PRU10141"/>
    </source>
</evidence>
<evidence type="ECO:0000313" key="8">
    <source>
        <dbReference type="Proteomes" id="UP000295781"/>
    </source>
</evidence>
<protein>
    <submittedName>
        <fullName evidence="7">Protein kinase</fullName>
        <ecNumber evidence="7">2.7.11.1</ecNumber>
    </submittedName>
</protein>
<dbReference type="GO" id="GO:0004674">
    <property type="term" value="F:protein serine/threonine kinase activity"/>
    <property type="evidence" value="ECO:0007669"/>
    <property type="project" value="UniProtKB-EC"/>
</dbReference>
<keyword evidence="4 5" id="KW-0067">ATP-binding</keyword>
<dbReference type="CDD" id="cd14014">
    <property type="entry name" value="STKc_PknB_like"/>
    <property type="match status" value="1"/>
</dbReference>
<dbReference type="Pfam" id="PF00069">
    <property type="entry name" value="Pkinase"/>
    <property type="match status" value="1"/>
</dbReference>
<dbReference type="AlphaFoldDB" id="A0A4P2Q5I9"/>
<dbReference type="PROSITE" id="PS50011">
    <property type="entry name" value="PROTEIN_KINASE_DOM"/>
    <property type="match status" value="1"/>
</dbReference>
<dbReference type="Gene3D" id="3.30.200.20">
    <property type="entry name" value="Phosphorylase Kinase, domain 1"/>
    <property type="match status" value="1"/>
</dbReference>
<feature type="domain" description="Protein kinase" evidence="6">
    <location>
        <begin position="69"/>
        <end position="333"/>
    </location>
</feature>
<dbReference type="InterPro" id="IPR017441">
    <property type="entry name" value="Protein_kinase_ATP_BS"/>
</dbReference>
<dbReference type="SUPFAM" id="SSF56112">
    <property type="entry name" value="Protein kinase-like (PK-like)"/>
    <property type="match status" value="1"/>
</dbReference>
<dbReference type="PANTHER" id="PTHR43289">
    <property type="entry name" value="MITOGEN-ACTIVATED PROTEIN KINASE KINASE KINASE 20-RELATED"/>
    <property type="match status" value="1"/>
</dbReference>
<organism evidence="7 8">
    <name type="scientific">Sorangium cellulosum</name>
    <name type="common">Polyangium cellulosum</name>
    <dbReference type="NCBI Taxonomy" id="56"/>
    <lineage>
        <taxon>Bacteria</taxon>
        <taxon>Pseudomonadati</taxon>
        <taxon>Myxococcota</taxon>
        <taxon>Polyangia</taxon>
        <taxon>Polyangiales</taxon>
        <taxon>Polyangiaceae</taxon>
        <taxon>Sorangium</taxon>
    </lineage>
</organism>
<gene>
    <name evidence="7" type="ORF">SOCEGT47_052140</name>
</gene>
<dbReference type="GO" id="GO:0005524">
    <property type="term" value="F:ATP binding"/>
    <property type="evidence" value="ECO:0007669"/>
    <property type="project" value="UniProtKB-UniRule"/>
</dbReference>
<sequence length="371" mass="40033">MLEAPCVLRILAPAVMMTRAMICPRCRRVYADRSYGFCPEDGARLVQTLSAAPPARPTRQFGAVLEDRYVIQGFIGAGGMSRVYLAADSRTREQVAIKILNRNFAADRAQRARFLRELEVAAELGHPNIIQVLDAGERADGAPFIVLELLTGESVGALLRREGAVSEAMALSLVRQAASALAAAHAAGIIHRDVKPDNMFFVSAGGGPRVLKMMDFGFAKVRSGPATATGIVLGTVPYMAPEQALADPIDGRTDVYALGVTLFRMLTGELPFSSPDDVVVVAQHACAPAPRLRALRPDIDPRVEALVETALRKLPGNRFDSMQSLLEDVERILGVRAGEPVGAVLRKTPDAYEPVSPAAREALKFLRRQLS</sequence>
<evidence type="ECO:0000259" key="6">
    <source>
        <dbReference type="PROSITE" id="PS50011"/>
    </source>
</evidence>
<dbReference type="SMART" id="SM00220">
    <property type="entry name" value="S_TKc"/>
    <property type="match status" value="1"/>
</dbReference>